<feature type="domain" description="C2H2-type" evidence="11">
    <location>
        <begin position="303"/>
        <end position="331"/>
    </location>
</feature>
<evidence type="ECO:0000313" key="12">
    <source>
        <dbReference type="EMBL" id="KAL3388557.1"/>
    </source>
</evidence>
<evidence type="ECO:0000256" key="4">
    <source>
        <dbReference type="ARBA" id="ARBA00022771"/>
    </source>
</evidence>
<dbReference type="Pfam" id="PF12874">
    <property type="entry name" value="zf-met"/>
    <property type="match status" value="1"/>
</dbReference>
<keyword evidence="6" id="KW-0805">Transcription regulation</keyword>
<protein>
    <recommendedName>
        <fullName evidence="11">C2H2-type domain-containing protein</fullName>
    </recommendedName>
</protein>
<evidence type="ECO:0000256" key="8">
    <source>
        <dbReference type="ARBA" id="ARBA00023163"/>
    </source>
</evidence>
<comment type="subcellular location">
    <subcellularLocation>
        <location evidence="1">Nucleus</location>
    </subcellularLocation>
</comment>
<keyword evidence="8" id="KW-0804">Transcription</keyword>
<evidence type="ECO:0000256" key="6">
    <source>
        <dbReference type="ARBA" id="ARBA00023015"/>
    </source>
</evidence>
<feature type="domain" description="C2H2-type" evidence="11">
    <location>
        <begin position="187"/>
        <end position="215"/>
    </location>
</feature>
<keyword evidence="7" id="KW-0238">DNA-binding</keyword>
<dbReference type="PROSITE" id="PS50157">
    <property type="entry name" value="ZINC_FINGER_C2H2_2"/>
    <property type="match status" value="7"/>
</dbReference>
<keyword evidence="13" id="KW-1185">Reference proteome</keyword>
<accession>A0ABD2W7L3</accession>
<dbReference type="EMBL" id="JBJJXI010000129">
    <property type="protein sequence ID" value="KAL3388557.1"/>
    <property type="molecule type" value="Genomic_DNA"/>
</dbReference>
<comment type="caution">
    <text evidence="12">The sequence shown here is derived from an EMBL/GenBank/DDBJ whole genome shotgun (WGS) entry which is preliminary data.</text>
</comment>
<dbReference type="FunFam" id="3.30.160.60:FF:000100">
    <property type="entry name" value="Zinc finger 45-like"/>
    <property type="match status" value="2"/>
</dbReference>
<keyword evidence="3" id="KW-0677">Repeat</keyword>
<evidence type="ECO:0000259" key="11">
    <source>
        <dbReference type="PROSITE" id="PS50157"/>
    </source>
</evidence>
<feature type="domain" description="C2H2-type" evidence="11">
    <location>
        <begin position="332"/>
        <end position="360"/>
    </location>
</feature>
<dbReference type="PANTHER" id="PTHR24394">
    <property type="entry name" value="ZINC FINGER PROTEIN"/>
    <property type="match status" value="1"/>
</dbReference>
<evidence type="ECO:0000256" key="2">
    <source>
        <dbReference type="ARBA" id="ARBA00022723"/>
    </source>
</evidence>
<evidence type="ECO:0000256" key="7">
    <source>
        <dbReference type="ARBA" id="ARBA00023125"/>
    </source>
</evidence>
<keyword evidence="9" id="KW-0539">Nucleus</keyword>
<dbReference type="InterPro" id="IPR013087">
    <property type="entry name" value="Znf_C2H2_type"/>
</dbReference>
<dbReference type="Pfam" id="PF00096">
    <property type="entry name" value="zf-C2H2"/>
    <property type="match status" value="6"/>
</dbReference>
<dbReference type="PROSITE" id="PS00028">
    <property type="entry name" value="ZINC_FINGER_C2H2_1"/>
    <property type="match status" value="7"/>
</dbReference>
<dbReference type="GO" id="GO:0003677">
    <property type="term" value="F:DNA binding"/>
    <property type="evidence" value="ECO:0007669"/>
    <property type="project" value="UniProtKB-KW"/>
</dbReference>
<evidence type="ECO:0000256" key="10">
    <source>
        <dbReference type="PROSITE-ProRule" id="PRU00042"/>
    </source>
</evidence>
<evidence type="ECO:0000256" key="3">
    <source>
        <dbReference type="ARBA" id="ARBA00022737"/>
    </source>
</evidence>
<dbReference type="GO" id="GO:0008270">
    <property type="term" value="F:zinc ion binding"/>
    <property type="evidence" value="ECO:0007669"/>
    <property type="project" value="UniProtKB-KW"/>
</dbReference>
<reference evidence="12 13" key="1">
    <citation type="journal article" date="2024" name="bioRxiv">
        <title>A reference genome for Trichogramma kaykai: A tiny desert-dwelling parasitoid wasp with competing sex-ratio distorters.</title>
        <authorList>
            <person name="Culotta J."/>
            <person name="Lindsey A.R."/>
        </authorList>
    </citation>
    <scope>NUCLEOTIDE SEQUENCE [LARGE SCALE GENOMIC DNA]</scope>
    <source>
        <strain evidence="12 13">KSX58</strain>
    </source>
</reference>
<name>A0ABD2W7L3_9HYME</name>
<dbReference type="Gene3D" id="3.30.160.60">
    <property type="entry name" value="Classic Zinc Finger"/>
    <property type="match status" value="5"/>
</dbReference>
<feature type="domain" description="C2H2-type" evidence="11">
    <location>
        <begin position="361"/>
        <end position="389"/>
    </location>
</feature>
<dbReference type="GO" id="GO:0005634">
    <property type="term" value="C:nucleus"/>
    <property type="evidence" value="ECO:0007669"/>
    <property type="project" value="UniProtKB-SubCell"/>
</dbReference>
<dbReference type="FunFam" id="3.30.160.60:FF:000325">
    <property type="entry name" value="ZFP90 zinc finger protein"/>
    <property type="match status" value="1"/>
</dbReference>
<keyword evidence="4 10" id="KW-0863">Zinc-finger</keyword>
<dbReference type="SUPFAM" id="SSF57667">
    <property type="entry name" value="beta-beta-alpha zinc fingers"/>
    <property type="match status" value="4"/>
</dbReference>
<dbReference type="PANTHER" id="PTHR24394:SF29">
    <property type="entry name" value="MYONEURIN"/>
    <property type="match status" value="1"/>
</dbReference>
<gene>
    <name evidence="12" type="ORF">TKK_016278</name>
</gene>
<evidence type="ECO:0000256" key="1">
    <source>
        <dbReference type="ARBA" id="ARBA00004123"/>
    </source>
</evidence>
<feature type="domain" description="C2H2-type" evidence="11">
    <location>
        <begin position="245"/>
        <end position="273"/>
    </location>
</feature>
<evidence type="ECO:0000256" key="9">
    <source>
        <dbReference type="ARBA" id="ARBA00023242"/>
    </source>
</evidence>
<keyword evidence="2" id="KW-0479">Metal-binding</keyword>
<dbReference type="AlphaFoldDB" id="A0ABD2W7L3"/>
<feature type="domain" description="C2H2-type" evidence="11">
    <location>
        <begin position="274"/>
        <end position="302"/>
    </location>
</feature>
<proteinExistence type="predicted"/>
<dbReference type="InterPro" id="IPR036236">
    <property type="entry name" value="Znf_C2H2_sf"/>
</dbReference>
<dbReference type="Proteomes" id="UP001627154">
    <property type="component" value="Unassembled WGS sequence"/>
</dbReference>
<organism evidence="12 13">
    <name type="scientific">Trichogramma kaykai</name>
    <dbReference type="NCBI Taxonomy" id="54128"/>
    <lineage>
        <taxon>Eukaryota</taxon>
        <taxon>Metazoa</taxon>
        <taxon>Ecdysozoa</taxon>
        <taxon>Arthropoda</taxon>
        <taxon>Hexapoda</taxon>
        <taxon>Insecta</taxon>
        <taxon>Pterygota</taxon>
        <taxon>Neoptera</taxon>
        <taxon>Endopterygota</taxon>
        <taxon>Hymenoptera</taxon>
        <taxon>Apocrita</taxon>
        <taxon>Proctotrupomorpha</taxon>
        <taxon>Chalcidoidea</taxon>
        <taxon>Trichogrammatidae</taxon>
        <taxon>Trichogramma</taxon>
    </lineage>
</organism>
<dbReference type="SMART" id="SM00355">
    <property type="entry name" value="ZnF_C2H2"/>
    <property type="match status" value="7"/>
</dbReference>
<sequence>MFLHESRLFIRVKEEPINDTWPVAGDNIFNSVDSCKAVKCETLPFHKSSAQLANETVDSQERLGNEIFADYECQYVKLEPTSFLTRVCKTEYQRYPSIMKMENLNQKNYSNEKSLMILIKKNFDYDNNCQFQADSRLKIVEFKKMKIFRNMTRTNLSDEYKTCRKSCQGEANLNSRISSTVKRIRSYECCICHKLFDYQSYLKRHLNALHYRSKYFQCQTCQKSFSDKSNLNYHIKAVHDRFKPFRCDICKKLYSYPGNFNKHIKTVHYHSKPFECHICHKFFGRKGHFIIHMTSVHDCIKPIKCEICQKSFLHRGNLNSHTNAVHKRIKSFECDICRKSFGYKSHLKVHITAVHNRSKPFKCDICHKSFGHKSALKLHIMTIHHRSQFIDNKEKMKKEEEK</sequence>
<evidence type="ECO:0000313" key="13">
    <source>
        <dbReference type="Proteomes" id="UP001627154"/>
    </source>
</evidence>
<keyword evidence="5" id="KW-0862">Zinc</keyword>
<evidence type="ECO:0000256" key="5">
    <source>
        <dbReference type="ARBA" id="ARBA00022833"/>
    </source>
</evidence>
<feature type="domain" description="C2H2-type" evidence="11">
    <location>
        <begin position="216"/>
        <end position="244"/>
    </location>
</feature>